<dbReference type="InterPro" id="IPR023214">
    <property type="entry name" value="HAD_sf"/>
</dbReference>
<dbReference type="EMBL" id="JAATJC010000001">
    <property type="protein sequence ID" value="NJC06478.1"/>
    <property type="molecule type" value="Genomic_DNA"/>
</dbReference>
<accession>A0A7X5Y772</accession>
<keyword evidence="1" id="KW-0378">Hydrolase</keyword>
<keyword evidence="2" id="KW-1185">Reference proteome</keyword>
<dbReference type="SUPFAM" id="SSF56784">
    <property type="entry name" value="HAD-like"/>
    <property type="match status" value="1"/>
</dbReference>
<evidence type="ECO:0000313" key="1">
    <source>
        <dbReference type="EMBL" id="NJC06478.1"/>
    </source>
</evidence>
<dbReference type="InterPro" id="IPR036412">
    <property type="entry name" value="HAD-like_sf"/>
</dbReference>
<dbReference type="Pfam" id="PF12710">
    <property type="entry name" value="HAD"/>
    <property type="match status" value="1"/>
</dbReference>
<dbReference type="Gene3D" id="1.20.1440.100">
    <property type="entry name" value="SG protein - dephosphorylation function"/>
    <property type="match status" value="1"/>
</dbReference>
<dbReference type="NCBIfam" id="TIGR01488">
    <property type="entry name" value="HAD-SF-IB"/>
    <property type="match status" value="1"/>
</dbReference>
<protein>
    <submittedName>
        <fullName evidence="1">HAD superfamily phosphoserine phosphatase-like hydrolase</fullName>
    </submittedName>
</protein>
<name>A0A7X5Y772_9SPHN</name>
<organism evidence="1 2">
    <name type="scientific">Sphingomonas kaistensis</name>
    <dbReference type="NCBI Taxonomy" id="298708"/>
    <lineage>
        <taxon>Bacteria</taxon>
        <taxon>Pseudomonadati</taxon>
        <taxon>Pseudomonadota</taxon>
        <taxon>Alphaproteobacteria</taxon>
        <taxon>Sphingomonadales</taxon>
        <taxon>Sphingomonadaceae</taxon>
        <taxon>Sphingomonas</taxon>
    </lineage>
</organism>
<proteinExistence type="predicted"/>
<reference evidence="1 2" key="1">
    <citation type="submission" date="2020-03" db="EMBL/GenBank/DDBJ databases">
        <title>Genomic Encyclopedia of Type Strains, Phase IV (KMG-IV): sequencing the most valuable type-strain genomes for metagenomic binning, comparative biology and taxonomic classification.</title>
        <authorList>
            <person name="Goeker M."/>
        </authorList>
    </citation>
    <scope>NUCLEOTIDE SEQUENCE [LARGE SCALE GENOMIC DNA]</scope>
    <source>
        <strain evidence="1 2">DSM 16846</strain>
    </source>
</reference>
<sequence>MVIALFDLCDTLYAENTTVGFLRFASREEPAIASALQRWLENPLFFLLGAVAQRLGRDLARERLVASLAGLPRDRIEHLASAYAERLEDTRSNTPLLVRLDEHRKRGDRVVIVSSSLAPVVEAVASRLGVEGHGSTLGFTNDGRCTGKITKDLTGAKPAIAAGLRGEGEWMIVYSDNRTDEELLRSADEGFVVLPAGKKTRWAGNDVNYIQL</sequence>
<dbReference type="AlphaFoldDB" id="A0A7X5Y772"/>
<dbReference type="GO" id="GO:0016787">
    <property type="term" value="F:hydrolase activity"/>
    <property type="evidence" value="ECO:0007669"/>
    <property type="project" value="UniProtKB-KW"/>
</dbReference>
<evidence type="ECO:0000313" key="2">
    <source>
        <dbReference type="Proteomes" id="UP000558192"/>
    </source>
</evidence>
<dbReference type="Gene3D" id="3.40.50.1000">
    <property type="entry name" value="HAD superfamily/HAD-like"/>
    <property type="match status" value="1"/>
</dbReference>
<dbReference type="Proteomes" id="UP000558192">
    <property type="component" value="Unassembled WGS sequence"/>
</dbReference>
<dbReference type="InterPro" id="IPR050582">
    <property type="entry name" value="HAD-like_SerB"/>
</dbReference>
<dbReference type="RefSeq" id="WP_168069707.1">
    <property type="nucleotide sequence ID" value="NZ_JAATJC010000001.1"/>
</dbReference>
<dbReference type="PANTHER" id="PTHR43344">
    <property type="entry name" value="PHOSPHOSERINE PHOSPHATASE"/>
    <property type="match status" value="1"/>
</dbReference>
<gene>
    <name evidence="1" type="ORF">GGQ97_002271</name>
</gene>
<comment type="caution">
    <text evidence="1">The sequence shown here is derived from an EMBL/GenBank/DDBJ whole genome shotgun (WGS) entry which is preliminary data.</text>
</comment>